<dbReference type="GO" id="GO:0004324">
    <property type="term" value="F:ferredoxin-NADP+ reductase activity"/>
    <property type="evidence" value="ECO:0007669"/>
    <property type="project" value="UniProtKB-EC"/>
</dbReference>
<proteinExistence type="predicted"/>
<dbReference type="PRINTS" id="PR00419">
    <property type="entry name" value="ADXRDTASE"/>
</dbReference>
<evidence type="ECO:0000256" key="1">
    <source>
        <dbReference type="ARBA" id="ARBA00001974"/>
    </source>
</evidence>
<organism evidence="5">
    <name type="scientific">bioreactor metagenome</name>
    <dbReference type="NCBI Taxonomy" id="1076179"/>
    <lineage>
        <taxon>unclassified sequences</taxon>
        <taxon>metagenomes</taxon>
        <taxon>ecological metagenomes</taxon>
    </lineage>
</organism>
<dbReference type="Pfam" id="PF07992">
    <property type="entry name" value="Pyr_redox_2"/>
    <property type="match status" value="1"/>
</dbReference>
<dbReference type="Gene3D" id="3.50.50.60">
    <property type="entry name" value="FAD/NAD(P)-binding domain"/>
    <property type="match status" value="4"/>
</dbReference>
<protein>
    <submittedName>
        <fullName evidence="5">Ferredoxin--NADP reductase</fullName>
        <ecNumber evidence="5">1.18.1.2</ecNumber>
    </submittedName>
</protein>
<comment type="cofactor">
    <cofactor evidence="1">
        <name>FAD</name>
        <dbReference type="ChEBI" id="CHEBI:57692"/>
    </cofactor>
</comment>
<dbReference type="InterPro" id="IPR009051">
    <property type="entry name" value="Helical_ferredxn"/>
</dbReference>
<dbReference type="InterPro" id="IPR017900">
    <property type="entry name" value="4Fe4S_Fe_S_CS"/>
</dbReference>
<keyword evidence="2" id="KW-0285">Flavoprotein</keyword>
<dbReference type="InterPro" id="IPR017896">
    <property type="entry name" value="4Fe4S_Fe-S-bd"/>
</dbReference>
<dbReference type="GO" id="GO:0051536">
    <property type="term" value="F:iron-sulfur cluster binding"/>
    <property type="evidence" value="ECO:0007669"/>
    <property type="project" value="InterPro"/>
</dbReference>
<dbReference type="InterPro" id="IPR028261">
    <property type="entry name" value="DPD_II"/>
</dbReference>
<dbReference type="InterPro" id="IPR036188">
    <property type="entry name" value="FAD/NAD-bd_sf"/>
</dbReference>
<dbReference type="Gene3D" id="3.40.50.720">
    <property type="entry name" value="NAD(P)-binding Rossmann-like Domain"/>
    <property type="match status" value="1"/>
</dbReference>
<sequence length="914" mass="98987">MQEEKKIFDTLVIGGGIAGQEAALSLAGMEHQVLLVEKGLSIGGKMIQLSKVFPTLDCAACITTPKMSETARHENITLALNSDINSVVKNDAGFEVNLTKNPRYIIAENCTGCQLCEVACPEVRSDEYNTNLAGRKVAYIPFSLANPRIATIDRQDVSAPCINECPGGVKPYGYITLVRNGQYEDAMRLHMEDIPIPGSLGRACYAPCQNACTRGSLEAPVDIRQIKRFFAEDYYGKYPEAPAVKIEKNTGKKIAVVGSGPAGLTAAYQLALKGHSVKVFEAAPVAGGMLALTLPEYRLPKTVVARDVQNITAVGVEIMLNHKVENLNKLSEEGFDAVFVSVGTHNTGSLGVEGSDLKGIVSCLDFLREANIGQKQNLKGKKVMVIGGGNTAIDAARTSLRLGAEKVTVVYRRSRAEMPCFAPEIQEAEEEGVQISILRNPTKFFGENGVLKKAELIKMELSEPDASGRKKPVPVSGSEYTEDVDLVIEAIGLQSSATVFSGQIDLDKTGVIKVNSKTLQTSVPHIFAGGDSVSGATTIIEAAGMGKRAAFYLDKYLAGQNPEAFEFGDKLPAVDKNKVLNRPGIEYKRPLAHKLRNPEERKNDFRDAELTFSEDEVKQSTDRCLDCSNCRECHQCVSACPASAVDFSQKKEVVTAEAKSVIISTGFRLFPPAGKPEYGYEKYPNVIDSLQMDRLIAPTRPYNNVLRPGDGKTPDNIAYVLCTGSRDSSIENHSCGIECSNNPICSQICCMYSIKQAQLLMGALPLADITIYYMDIRAFGKGYEEFFVQSKGMGVNFVKGKIAKIKEKEDGSGDLILRYEDVTTGTFKEAKHDLVVLSVGVLPDKSIPQMFTNAKLELDEFNFVKQTDELLNPAKTSIQGVFVAGTAAGPKDIPDSILSAGCAAAEVASYLKTV</sequence>
<name>A0A644XKQ9_9ZZZZ</name>
<dbReference type="Pfam" id="PF01134">
    <property type="entry name" value="GIDA"/>
    <property type="match status" value="1"/>
</dbReference>
<dbReference type="InterPro" id="IPR023753">
    <property type="entry name" value="FAD/NAD-binding_dom"/>
</dbReference>
<dbReference type="AlphaFoldDB" id="A0A644XKQ9"/>
<dbReference type="EC" id="1.18.1.2" evidence="5"/>
<dbReference type="PROSITE" id="PS00198">
    <property type="entry name" value="4FE4S_FER_1"/>
    <property type="match status" value="2"/>
</dbReference>
<keyword evidence="3" id="KW-0274">FAD</keyword>
<evidence type="ECO:0000313" key="5">
    <source>
        <dbReference type="EMBL" id="MPM16557.1"/>
    </source>
</evidence>
<feature type="domain" description="4Fe-4S ferredoxin-type" evidence="4">
    <location>
        <begin position="101"/>
        <end position="131"/>
    </location>
</feature>
<dbReference type="PANTHER" id="PTHR42783:SF3">
    <property type="entry name" value="GLUTAMATE SYNTHASE [NADPH] SMALL CHAIN-RELATED"/>
    <property type="match status" value="1"/>
</dbReference>
<dbReference type="SUPFAM" id="SSF51905">
    <property type="entry name" value="FAD/NAD(P)-binding domain"/>
    <property type="match status" value="2"/>
</dbReference>
<dbReference type="Gene3D" id="1.10.1060.10">
    <property type="entry name" value="Alpha-helical ferredoxin"/>
    <property type="match status" value="2"/>
</dbReference>
<gene>
    <name evidence="5" type="ORF">SDC9_62938</name>
</gene>
<dbReference type="SUPFAM" id="SSF46548">
    <property type="entry name" value="alpha-helical ferredoxin"/>
    <property type="match status" value="2"/>
</dbReference>
<evidence type="ECO:0000256" key="3">
    <source>
        <dbReference type="ARBA" id="ARBA00022827"/>
    </source>
</evidence>
<reference evidence="5" key="1">
    <citation type="submission" date="2019-08" db="EMBL/GenBank/DDBJ databases">
        <authorList>
            <person name="Kucharzyk K."/>
            <person name="Murdoch R.W."/>
            <person name="Higgins S."/>
            <person name="Loffler F."/>
        </authorList>
    </citation>
    <scope>NUCLEOTIDE SEQUENCE</scope>
</reference>
<dbReference type="PANTHER" id="PTHR42783">
    <property type="entry name" value="GLUTAMATE SYNTHASE [NADPH] SMALL CHAIN"/>
    <property type="match status" value="1"/>
</dbReference>
<comment type="caution">
    <text evidence="5">The sequence shown here is derived from an EMBL/GenBank/DDBJ whole genome shotgun (WGS) entry which is preliminary data.</text>
</comment>
<feature type="domain" description="4Fe-4S ferredoxin-type" evidence="4">
    <location>
        <begin position="621"/>
        <end position="650"/>
    </location>
</feature>
<dbReference type="EMBL" id="VSSQ01002634">
    <property type="protein sequence ID" value="MPM16557.1"/>
    <property type="molecule type" value="Genomic_DNA"/>
</dbReference>
<dbReference type="PROSITE" id="PS51379">
    <property type="entry name" value="4FE4S_FER_2"/>
    <property type="match status" value="2"/>
</dbReference>
<keyword evidence="5" id="KW-0560">Oxidoreductase</keyword>
<dbReference type="Pfam" id="PF14691">
    <property type="entry name" value="Fer4_20"/>
    <property type="match status" value="1"/>
</dbReference>
<accession>A0A644XKQ9</accession>
<dbReference type="SUPFAM" id="SSF51971">
    <property type="entry name" value="Nucleotide-binding domain"/>
    <property type="match status" value="2"/>
</dbReference>
<evidence type="ECO:0000259" key="4">
    <source>
        <dbReference type="PROSITE" id="PS51379"/>
    </source>
</evidence>
<evidence type="ECO:0000256" key="2">
    <source>
        <dbReference type="ARBA" id="ARBA00022630"/>
    </source>
</evidence>
<dbReference type="InterPro" id="IPR040131">
    <property type="entry name" value="MnmG_N"/>
</dbReference>